<comment type="caution">
    <text evidence="5">Lacks conserved residue(s) required for the propagation of feature annotation.</text>
</comment>
<proteinExistence type="inferred from homology"/>
<dbReference type="PANTHER" id="PTHR43715">
    <property type="entry name" value="GDP-MANNOSE 4,6-DEHYDRATASE"/>
    <property type="match status" value="1"/>
</dbReference>
<evidence type="ECO:0000256" key="2">
    <source>
        <dbReference type="ARBA" id="ARBA00009263"/>
    </source>
</evidence>
<organism evidence="7 8">
    <name type="scientific">Ferruginibacter yonginensis</name>
    <dbReference type="NCBI Taxonomy" id="1310416"/>
    <lineage>
        <taxon>Bacteria</taxon>
        <taxon>Pseudomonadati</taxon>
        <taxon>Bacteroidota</taxon>
        <taxon>Chitinophagia</taxon>
        <taxon>Chitinophagales</taxon>
        <taxon>Chitinophagaceae</taxon>
        <taxon>Ferruginibacter</taxon>
    </lineage>
</organism>
<dbReference type="EMBL" id="JBHSCZ010000001">
    <property type="protein sequence ID" value="MFC4261701.1"/>
    <property type="molecule type" value="Genomic_DNA"/>
</dbReference>
<comment type="caution">
    <text evidence="7">The sequence shown here is derived from an EMBL/GenBank/DDBJ whole genome shotgun (WGS) entry which is preliminary data.</text>
</comment>
<dbReference type="SUPFAM" id="SSF51735">
    <property type="entry name" value="NAD(P)-binding Rossmann-fold domains"/>
    <property type="match status" value="1"/>
</dbReference>
<keyword evidence="5" id="KW-0521">NADP</keyword>
<evidence type="ECO:0000256" key="5">
    <source>
        <dbReference type="HAMAP-Rule" id="MF_00955"/>
    </source>
</evidence>
<dbReference type="Proteomes" id="UP001595907">
    <property type="component" value="Unassembled WGS sequence"/>
</dbReference>
<comment type="similarity">
    <text evidence="2 5">Belongs to the NAD(P)-dependent epimerase/dehydratase family. GDP-mannose 4,6-dehydratase subfamily.</text>
</comment>
<comment type="catalytic activity">
    <reaction evidence="5">
        <text>GDP-alpha-D-mannose = GDP-4-dehydro-alpha-D-rhamnose + H2O</text>
        <dbReference type="Rhea" id="RHEA:23820"/>
        <dbReference type="ChEBI" id="CHEBI:15377"/>
        <dbReference type="ChEBI" id="CHEBI:57527"/>
        <dbReference type="ChEBI" id="CHEBI:57964"/>
        <dbReference type="EC" id="4.2.1.47"/>
    </reaction>
</comment>
<dbReference type="EC" id="4.2.1.47" evidence="3 5"/>
<comment type="function">
    <text evidence="5">Catalyzes the conversion of GDP-D-mannose to GDP-4-dehydro-6-deoxy-D-mannose.</text>
</comment>
<dbReference type="InterPro" id="IPR006368">
    <property type="entry name" value="GDP_Man_deHydtase"/>
</dbReference>
<feature type="domain" description="NAD(P)-binding" evidence="6">
    <location>
        <begin position="5"/>
        <end position="344"/>
    </location>
</feature>
<comment type="cofactor">
    <cofactor evidence="1 5">
        <name>NADP(+)</name>
        <dbReference type="ChEBI" id="CHEBI:58349"/>
    </cofactor>
</comment>
<keyword evidence="8" id="KW-1185">Reference proteome</keyword>
<protein>
    <recommendedName>
        <fullName evidence="3 5">GDP-mannose 4,6-dehydratase</fullName>
        <ecNumber evidence="3 5">4.2.1.47</ecNumber>
    </recommendedName>
    <alternativeName>
        <fullName evidence="5">GDP-D-mannose dehydratase</fullName>
    </alternativeName>
</protein>
<dbReference type="CDD" id="cd05260">
    <property type="entry name" value="GDP_MD_SDR_e"/>
    <property type="match status" value="1"/>
</dbReference>
<dbReference type="GO" id="GO:0008446">
    <property type="term" value="F:GDP-mannose 4,6-dehydratase activity"/>
    <property type="evidence" value="ECO:0007669"/>
    <property type="project" value="UniProtKB-EC"/>
</dbReference>
<evidence type="ECO:0000313" key="8">
    <source>
        <dbReference type="Proteomes" id="UP001595907"/>
    </source>
</evidence>
<name>A0ABV8QPL4_9BACT</name>
<dbReference type="RefSeq" id="WP_379706543.1">
    <property type="nucleotide sequence ID" value="NZ_JBHSCZ010000001.1"/>
</dbReference>
<keyword evidence="4 5" id="KW-0456">Lyase</keyword>
<accession>A0ABV8QPL4</accession>
<dbReference type="PANTHER" id="PTHR43715:SF1">
    <property type="entry name" value="GDP-MANNOSE 4,6 DEHYDRATASE"/>
    <property type="match status" value="1"/>
</dbReference>
<evidence type="ECO:0000313" key="7">
    <source>
        <dbReference type="EMBL" id="MFC4261701.1"/>
    </source>
</evidence>
<dbReference type="InterPro" id="IPR036291">
    <property type="entry name" value="NAD(P)-bd_dom_sf"/>
</dbReference>
<dbReference type="InterPro" id="IPR016040">
    <property type="entry name" value="NAD(P)-bd_dom"/>
</dbReference>
<gene>
    <name evidence="5 7" type="primary">gmd</name>
    <name evidence="7" type="ORF">ACFOWM_02320</name>
</gene>
<reference evidence="8" key="1">
    <citation type="journal article" date="2019" name="Int. J. Syst. Evol. Microbiol.">
        <title>The Global Catalogue of Microorganisms (GCM) 10K type strain sequencing project: providing services to taxonomists for standard genome sequencing and annotation.</title>
        <authorList>
            <consortium name="The Broad Institute Genomics Platform"/>
            <consortium name="The Broad Institute Genome Sequencing Center for Infectious Disease"/>
            <person name="Wu L."/>
            <person name="Ma J."/>
        </authorList>
    </citation>
    <scope>NUCLEOTIDE SEQUENCE [LARGE SCALE GENOMIC DNA]</scope>
    <source>
        <strain evidence="8">CECT 8289</strain>
    </source>
</reference>
<dbReference type="NCBIfam" id="TIGR01472">
    <property type="entry name" value="gmd"/>
    <property type="match status" value="1"/>
</dbReference>
<evidence type="ECO:0000256" key="4">
    <source>
        <dbReference type="ARBA" id="ARBA00023239"/>
    </source>
</evidence>
<dbReference type="Gene3D" id="3.40.50.720">
    <property type="entry name" value="NAD(P)-binding Rossmann-like Domain"/>
    <property type="match status" value="1"/>
</dbReference>
<evidence type="ECO:0000259" key="6">
    <source>
        <dbReference type="Pfam" id="PF16363"/>
    </source>
</evidence>
<dbReference type="HAMAP" id="MF_00955">
    <property type="entry name" value="GDP_Man_dehydratase"/>
    <property type="match status" value="1"/>
</dbReference>
<evidence type="ECO:0000256" key="1">
    <source>
        <dbReference type="ARBA" id="ARBA00001937"/>
    </source>
</evidence>
<sequence>MKTALITGITGQDGAYLAELLLEKGYNVHGIKRRSSLMNTDRIDDLIFDDSISDRFHLHYGDLTDSSSLLRIIQQTQPDEIYNLGAQSHVQVSFETPEYTANSDGIGVLRILEAIRILGLTKKTKFYQASTSELYGLVQEIPQKETTPFYPRSPYGVAKLYGYWITVNYRESYDMFAVNGILFNHESPLRGESFVTRKITIGVSRIVLGLDESPLLLGNLDAKRDWGHAKDYVEGMWLIMQQDKPDDYVLATGITTTIREFIIMSFNEVGITLDFTGEGVDEKAFVKSCNNDKYQLPIGKQVIGIHPRYFRPAEVELLIGDATKANTQLGWKPKYDLPMLVKEMMSEELKYQLKK</sequence>
<evidence type="ECO:0000256" key="3">
    <source>
        <dbReference type="ARBA" id="ARBA00011989"/>
    </source>
</evidence>
<dbReference type="Gene3D" id="3.90.25.10">
    <property type="entry name" value="UDP-galactose 4-epimerase, domain 1"/>
    <property type="match status" value="1"/>
</dbReference>
<dbReference type="Pfam" id="PF16363">
    <property type="entry name" value="GDP_Man_Dehyd"/>
    <property type="match status" value="1"/>
</dbReference>